<gene>
    <name evidence="1" type="ORF">CPB84DRAFT_1686620</name>
</gene>
<keyword evidence="2" id="KW-1185">Reference proteome</keyword>
<comment type="caution">
    <text evidence="1">The sequence shown here is derived from an EMBL/GenBank/DDBJ whole genome shotgun (WGS) entry which is preliminary data.</text>
</comment>
<reference evidence="1" key="1">
    <citation type="submission" date="2020-11" db="EMBL/GenBank/DDBJ databases">
        <authorList>
            <consortium name="DOE Joint Genome Institute"/>
            <person name="Ahrendt S."/>
            <person name="Riley R."/>
            <person name="Andreopoulos W."/>
            <person name="LaButti K."/>
            <person name="Pangilinan J."/>
            <person name="Ruiz-duenas F.J."/>
            <person name="Barrasa J.M."/>
            <person name="Sanchez-Garcia M."/>
            <person name="Camarero S."/>
            <person name="Miyauchi S."/>
            <person name="Serrano A."/>
            <person name="Linde D."/>
            <person name="Babiker R."/>
            <person name="Drula E."/>
            <person name="Ayuso-Fernandez I."/>
            <person name="Pacheco R."/>
            <person name="Padilla G."/>
            <person name="Ferreira P."/>
            <person name="Barriuso J."/>
            <person name="Kellner H."/>
            <person name="Castanera R."/>
            <person name="Alfaro M."/>
            <person name="Ramirez L."/>
            <person name="Pisabarro A.G."/>
            <person name="Kuo A."/>
            <person name="Tritt A."/>
            <person name="Lipzen A."/>
            <person name="He G."/>
            <person name="Yan M."/>
            <person name="Ng V."/>
            <person name="Cullen D."/>
            <person name="Martin F."/>
            <person name="Rosso M.-N."/>
            <person name="Henrissat B."/>
            <person name="Hibbett D."/>
            <person name="Martinez A.T."/>
            <person name="Grigoriev I.V."/>
        </authorList>
    </citation>
    <scope>NUCLEOTIDE SEQUENCE</scope>
    <source>
        <strain evidence="1">AH 44721</strain>
    </source>
</reference>
<proteinExistence type="predicted"/>
<evidence type="ECO:0000313" key="2">
    <source>
        <dbReference type="Proteomes" id="UP000724874"/>
    </source>
</evidence>
<protein>
    <submittedName>
        <fullName evidence="1">Uncharacterized protein</fullName>
    </submittedName>
</protein>
<dbReference type="AlphaFoldDB" id="A0A9P5NFP0"/>
<sequence length="113" mass="13271">MRQPDRRRCQARYAFAENVLGFQQLQPFVHNCLVTIKEGRHFYKFMVFFKWHHLLPPNPCLQNLMMGVPVLRSDVVVMSVGINAAYVNMKGRNATLADWLIKWCTLEVLYQIT</sequence>
<dbReference type="Proteomes" id="UP000724874">
    <property type="component" value="Unassembled WGS sequence"/>
</dbReference>
<evidence type="ECO:0000313" key="1">
    <source>
        <dbReference type="EMBL" id="KAF8882611.1"/>
    </source>
</evidence>
<dbReference type="OrthoDB" id="2916406at2759"/>
<name>A0A9P5NFP0_GYMJU</name>
<accession>A0A9P5NFP0</accession>
<organism evidence="1 2">
    <name type="scientific">Gymnopilus junonius</name>
    <name type="common">Spectacular rustgill mushroom</name>
    <name type="synonym">Gymnopilus spectabilis subsp. junonius</name>
    <dbReference type="NCBI Taxonomy" id="109634"/>
    <lineage>
        <taxon>Eukaryota</taxon>
        <taxon>Fungi</taxon>
        <taxon>Dikarya</taxon>
        <taxon>Basidiomycota</taxon>
        <taxon>Agaricomycotina</taxon>
        <taxon>Agaricomycetes</taxon>
        <taxon>Agaricomycetidae</taxon>
        <taxon>Agaricales</taxon>
        <taxon>Agaricineae</taxon>
        <taxon>Hymenogastraceae</taxon>
        <taxon>Gymnopilus</taxon>
    </lineage>
</organism>
<dbReference type="EMBL" id="JADNYJ010000121">
    <property type="protein sequence ID" value="KAF8882611.1"/>
    <property type="molecule type" value="Genomic_DNA"/>
</dbReference>